<evidence type="ECO:0000313" key="1">
    <source>
        <dbReference type="EMBL" id="OMJ86673.1"/>
    </source>
</evidence>
<sequence length="142" mass="16130">MHLLLICFKCFKRFGLSKTHAEKDLEIKVPNSINPNEIEVNFKDSADELKLETERNYSNIEGTVNENDVFSFGASSIKYISDVSSSFSDIFEMRGVRGHSPIDNNTSHQFVHKNISLKSEQSSCLELRPPKNFAFANVIQNN</sequence>
<gene>
    <name evidence="1" type="ORF">SteCoe_11757</name>
</gene>
<reference evidence="1 2" key="1">
    <citation type="submission" date="2016-11" db="EMBL/GenBank/DDBJ databases">
        <title>The macronuclear genome of Stentor coeruleus: a giant cell with tiny introns.</title>
        <authorList>
            <person name="Slabodnick M."/>
            <person name="Ruby J.G."/>
            <person name="Reiff S.B."/>
            <person name="Swart E.C."/>
            <person name="Gosai S."/>
            <person name="Prabakaran S."/>
            <person name="Witkowska E."/>
            <person name="Larue G.E."/>
            <person name="Fisher S."/>
            <person name="Freeman R.M."/>
            <person name="Gunawardena J."/>
            <person name="Chu W."/>
            <person name="Stover N.A."/>
            <person name="Gregory B.D."/>
            <person name="Nowacki M."/>
            <person name="Derisi J."/>
            <person name="Roy S.W."/>
            <person name="Marshall W.F."/>
            <person name="Sood P."/>
        </authorList>
    </citation>
    <scope>NUCLEOTIDE SEQUENCE [LARGE SCALE GENOMIC DNA]</scope>
    <source>
        <strain evidence="1">WM001</strain>
    </source>
</reference>
<protein>
    <submittedName>
        <fullName evidence="1">Uncharacterized protein</fullName>
    </submittedName>
</protein>
<evidence type="ECO:0000313" key="2">
    <source>
        <dbReference type="Proteomes" id="UP000187209"/>
    </source>
</evidence>
<dbReference type="Proteomes" id="UP000187209">
    <property type="component" value="Unassembled WGS sequence"/>
</dbReference>
<dbReference type="EMBL" id="MPUH01000198">
    <property type="protein sequence ID" value="OMJ86673.1"/>
    <property type="molecule type" value="Genomic_DNA"/>
</dbReference>
<comment type="caution">
    <text evidence="1">The sequence shown here is derived from an EMBL/GenBank/DDBJ whole genome shotgun (WGS) entry which is preliminary data.</text>
</comment>
<proteinExistence type="predicted"/>
<accession>A0A1R2CCF1</accession>
<keyword evidence="2" id="KW-1185">Reference proteome</keyword>
<dbReference type="AlphaFoldDB" id="A0A1R2CCF1"/>
<organism evidence="1 2">
    <name type="scientific">Stentor coeruleus</name>
    <dbReference type="NCBI Taxonomy" id="5963"/>
    <lineage>
        <taxon>Eukaryota</taxon>
        <taxon>Sar</taxon>
        <taxon>Alveolata</taxon>
        <taxon>Ciliophora</taxon>
        <taxon>Postciliodesmatophora</taxon>
        <taxon>Heterotrichea</taxon>
        <taxon>Heterotrichida</taxon>
        <taxon>Stentoridae</taxon>
        <taxon>Stentor</taxon>
    </lineage>
</organism>
<name>A0A1R2CCF1_9CILI</name>